<organism evidence="1 2">
    <name type="scientific">Apostasia shenzhenica</name>
    <dbReference type="NCBI Taxonomy" id="1088818"/>
    <lineage>
        <taxon>Eukaryota</taxon>
        <taxon>Viridiplantae</taxon>
        <taxon>Streptophyta</taxon>
        <taxon>Embryophyta</taxon>
        <taxon>Tracheophyta</taxon>
        <taxon>Spermatophyta</taxon>
        <taxon>Magnoliopsida</taxon>
        <taxon>Liliopsida</taxon>
        <taxon>Asparagales</taxon>
        <taxon>Orchidaceae</taxon>
        <taxon>Apostasioideae</taxon>
        <taxon>Apostasia</taxon>
    </lineage>
</organism>
<dbReference type="AlphaFoldDB" id="A0A2I0ART0"/>
<dbReference type="EMBL" id="KZ451955">
    <property type="protein sequence ID" value="PKA58250.1"/>
    <property type="molecule type" value="Genomic_DNA"/>
</dbReference>
<proteinExistence type="predicted"/>
<keyword evidence="2" id="KW-1185">Reference proteome</keyword>
<protein>
    <submittedName>
        <fullName evidence="1">Uncharacterized protein</fullName>
    </submittedName>
</protein>
<name>A0A2I0ART0_9ASPA</name>
<evidence type="ECO:0000313" key="1">
    <source>
        <dbReference type="EMBL" id="PKA58250.1"/>
    </source>
</evidence>
<gene>
    <name evidence="1" type="ORF">AXF42_Ash012973</name>
</gene>
<reference evidence="1 2" key="1">
    <citation type="journal article" date="2017" name="Nature">
        <title>The Apostasia genome and the evolution of orchids.</title>
        <authorList>
            <person name="Zhang G.Q."/>
            <person name="Liu K.W."/>
            <person name="Li Z."/>
            <person name="Lohaus R."/>
            <person name="Hsiao Y.Y."/>
            <person name="Niu S.C."/>
            <person name="Wang J.Y."/>
            <person name="Lin Y.C."/>
            <person name="Xu Q."/>
            <person name="Chen L.J."/>
            <person name="Yoshida K."/>
            <person name="Fujiwara S."/>
            <person name="Wang Z.W."/>
            <person name="Zhang Y.Q."/>
            <person name="Mitsuda N."/>
            <person name="Wang M."/>
            <person name="Liu G.H."/>
            <person name="Pecoraro L."/>
            <person name="Huang H.X."/>
            <person name="Xiao X.J."/>
            <person name="Lin M."/>
            <person name="Wu X.Y."/>
            <person name="Wu W.L."/>
            <person name="Chen Y.Y."/>
            <person name="Chang S.B."/>
            <person name="Sakamoto S."/>
            <person name="Ohme-Takagi M."/>
            <person name="Yagi M."/>
            <person name="Zeng S.J."/>
            <person name="Shen C.Y."/>
            <person name="Yeh C.M."/>
            <person name="Luo Y.B."/>
            <person name="Tsai W.C."/>
            <person name="Van de Peer Y."/>
            <person name="Liu Z.J."/>
        </authorList>
    </citation>
    <scope>NUCLEOTIDE SEQUENCE [LARGE SCALE GENOMIC DNA]</scope>
    <source>
        <strain evidence="2">cv. Shenzhen</strain>
        <tissue evidence="1">Stem</tissue>
    </source>
</reference>
<evidence type="ECO:0000313" key="2">
    <source>
        <dbReference type="Proteomes" id="UP000236161"/>
    </source>
</evidence>
<accession>A0A2I0ART0</accession>
<sequence length="57" mass="6521">MMLMILICDSTSELGEEVIFERICAGGVDSDWERREAVGFPWFFLIQFLSSALFCLP</sequence>
<dbReference type="Proteomes" id="UP000236161">
    <property type="component" value="Unassembled WGS sequence"/>
</dbReference>